<protein>
    <submittedName>
        <fullName evidence="1">Uncharacterized protein</fullName>
    </submittedName>
</protein>
<dbReference type="EMBL" id="GGEC01065470">
    <property type="protein sequence ID" value="MBX45954.1"/>
    <property type="molecule type" value="Transcribed_RNA"/>
</dbReference>
<sequence length="28" mass="3403">MMSSWGLRKYLLHSPIFVYVCIQIYIKL</sequence>
<dbReference type="AlphaFoldDB" id="A0A2P2NU34"/>
<proteinExistence type="predicted"/>
<evidence type="ECO:0000313" key="1">
    <source>
        <dbReference type="EMBL" id="MBX45954.1"/>
    </source>
</evidence>
<organism evidence="1">
    <name type="scientific">Rhizophora mucronata</name>
    <name type="common">Asiatic mangrove</name>
    <dbReference type="NCBI Taxonomy" id="61149"/>
    <lineage>
        <taxon>Eukaryota</taxon>
        <taxon>Viridiplantae</taxon>
        <taxon>Streptophyta</taxon>
        <taxon>Embryophyta</taxon>
        <taxon>Tracheophyta</taxon>
        <taxon>Spermatophyta</taxon>
        <taxon>Magnoliopsida</taxon>
        <taxon>eudicotyledons</taxon>
        <taxon>Gunneridae</taxon>
        <taxon>Pentapetalae</taxon>
        <taxon>rosids</taxon>
        <taxon>fabids</taxon>
        <taxon>Malpighiales</taxon>
        <taxon>Rhizophoraceae</taxon>
        <taxon>Rhizophora</taxon>
    </lineage>
</organism>
<name>A0A2P2NU34_RHIMU</name>
<reference evidence="1" key="1">
    <citation type="submission" date="2018-02" db="EMBL/GenBank/DDBJ databases">
        <title>Rhizophora mucronata_Transcriptome.</title>
        <authorList>
            <person name="Meera S.P."/>
            <person name="Sreeshan A."/>
            <person name="Augustine A."/>
        </authorList>
    </citation>
    <scope>NUCLEOTIDE SEQUENCE</scope>
    <source>
        <tissue evidence="1">Leaf</tissue>
    </source>
</reference>
<accession>A0A2P2NU34</accession>